<evidence type="ECO:0000256" key="1">
    <source>
        <dbReference type="SAM" id="MobiDB-lite"/>
    </source>
</evidence>
<protein>
    <submittedName>
        <fullName evidence="2">ATP-dependent exoDNAse (Exonuclease V) beta subunit (Contains helicase and exonuclease domains)</fullName>
    </submittedName>
</protein>
<reference evidence="2 3" key="1">
    <citation type="submission" date="2020-11" db="EMBL/GenBank/DDBJ databases">
        <title>Carbohydrate-dependent, anaerobic sulfur respiration: A novel catabolism in halophilic archaea.</title>
        <authorList>
            <person name="Sorokin D.Y."/>
            <person name="Messina E."/>
            <person name="Smedile F."/>
            <person name="La Cono V."/>
            <person name="Hallsworth J.E."/>
            <person name="Yakimov M.M."/>
        </authorList>
    </citation>
    <scope>NUCLEOTIDE SEQUENCE [LARGE SCALE GENOMIC DNA]</scope>
    <source>
        <strain evidence="2 3">HSR-Est</strain>
        <plasmid evidence="2 3">pHSR-Est01</plasmid>
    </source>
</reference>
<keyword evidence="2" id="KW-0347">Helicase</keyword>
<evidence type="ECO:0000313" key="2">
    <source>
        <dbReference type="EMBL" id="QSG16317.1"/>
    </source>
</evidence>
<keyword evidence="2" id="KW-0547">Nucleotide-binding</keyword>
<keyword evidence="2" id="KW-0378">Hydrolase</keyword>
<organism evidence="2 3">
    <name type="scientific">Halapricum desulfuricans</name>
    <dbReference type="NCBI Taxonomy" id="2841257"/>
    <lineage>
        <taxon>Archaea</taxon>
        <taxon>Methanobacteriati</taxon>
        <taxon>Methanobacteriota</taxon>
        <taxon>Stenosarchaea group</taxon>
        <taxon>Halobacteria</taxon>
        <taxon>Halobacteriales</taxon>
        <taxon>Haloarculaceae</taxon>
        <taxon>Halapricum</taxon>
    </lineage>
</organism>
<gene>
    <name evidence="2" type="primary">recB</name>
    <name evidence="2" type="ORF">HSEST_3053</name>
</gene>
<proteinExistence type="predicted"/>
<name>A0A897NU76_9EURY</name>
<evidence type="ECO:0000313" key="3">
    <source>
        <dbReference type="Proteomes" id="UP000663292"/>
    </source>
</evidence>
<accession>A0A897NU76</accession>
<dbReference type="AlphaFoldDB" id="A0A897NU76"/>
<keyword evidence="2" id="KW-0540">Nuclease</keyword>
<sequence>MSVTCSVVQYFASGSVSEDDPGGEAELAVWARLKDAFDPDENGVLYHQYPIFNKGGHRFDRKPDFVLLHEELGLIIVECKGYTVDQIDYIAGETWHLRGTRQDQAAPVEQARDQGFHLQQFFRQERALRDGQQVKIPMNVMVALPNISYKEWERRDLDAGPASPRVILSDDLTPVALRERLESVKTFEPLSEEEFEAATKVLSCGQPISGAHEQPTADPTTKAEYYESVEKGLRGLDQQQQKIGMRIPPGPQQIRGIAGSGKTVLVAMKAARIAADPAYSDWDVALTFSTKSLYNHITALVARFYRQFTGEPFDEDESNIEIIHGWGGETTGDGLYWRVAQATPGVEPLSFGDAKRKFGYNPNMQDRVAKEVLETGGIPDLWDAILIDEAQDFETNFMNMCLAALDEHNRLIWAYDEAQDLGTLTAPSPKRIFGTADDGELVVDMSGSYENGIQKSHIMRESYRAPQEVLLAAHTIGMGLKREGGPVQTITRAEGWENIGYELDGDFRKTGSQATLSRPEKHSPHPLEGDRDAGPFVRSEWFGSKTAEIEWVADQIAQDIAHEGLDPEQILAIPLGPNAKGHGHYTLREELAERDIDINCVWNEDNKVFEKPGQVTVSRINRAKGNEAAAVYVIGAEEIANEDYLGEEVRRRNQAFVAITRSRAWCTISGIETASLVSEFDEVLGEIRKVDPEITFKIPNAKELDNELETDTAELEVMTLDQFD</sequence>
<dbReference type="InterPro" id="IPR027417">
    <property type="entry name" value="P-loop_NTPase"/>
</dbReference>
<dbReference type="Proteomes" id="UP000663292">
    <property type="component" value="Plasmid pHSR-Est01"/>
</dbReference>
<dbReference type="GO" id="GO:0004386">
    <property type="term" value="F:helicase activity"/>
    <property type="evidence" value="ECO:0007669"/>
    <property type="project" value="UniProtKB-KW"/>
</dbReference>
<dbReference type="EMBL" id="CP064792">
    <property type="protein sequence ID" value="QSG16317.1"/>
    <property type="molecule type" value="Genomic_DNA"/>
</dbReference>
<dbReference type="Gene3D" id="3.40.50.300">
    <property type="entry name" value="P-loop containing nucleotide triphosphate hydrolases"/>
    <property type="match status" value="2"/>
</dbReference>
<keyword evidence="3" id="KW-1185">Reference proteome</keyword>
<dbReference type="SUPFAM" id="SSF52540">
    <property type="entry name" value="P-loop containing nucleoside triphosphate hydrolases"/>
    <property type="match status" value="1"/>
</dbReference>
<keyword evidence="2" id="KW-0067">ATP-binding</keyword>
<geneLocation type="plasmid" evidence="2 3">
    <name>pHSR-Est01</name>
</geneLocation>
<feature type="compositionally biased region" description="Basic and acidic residues" evidence="1">
    <location>
        <begin position="518"/>
        <end position="533"/>
    </location>
</feature>
<keyword evidence="2" id="KW-0614">Plasmid</keyword>
<dbReference type="GO" id="GO:0004527">
    <property type="term" value="F:exonuclease activity"/>
    <property type="evidence" value="ECO:0007669"/>
    <property type="project" value="UniProtKB-KW"/>
</dbReference>
<keyword evidence="2" id="KW-0269">Exonuclease</keyword>
<feature type="region of interest" description="Disordered" evidence="1">
    <location>
        <begin position="510"/>
        <end position="534"/>
    </location>
</feature>